<dbReference type="PROSITE" id="PS00676">
    <property type="entry name" value="SIGMA54_INTERACT_2"/>
    <property type="match status" value="1"/>
</dbReference>
<dbReference type="AlphaFoldDB" id="A0AAU0UTK2"/>
<evidence type="ECO:0000256" key="4">
    <source>
        <dbReference type="ARBA" id="ARBA00023125"/>
    </source>
</evidence>
<evidence type="ECO:0000256" key="6">
    <source>
        <dbReference type="SAM" id="Coils"/>
    </source>
</evidence>
<dbReference type="Pfam" id="PF02954">
    <property type="entry name" value="HTH_8"/>
    <property type="match status" value="1"/>
</dbReference>
<keyword evidence="10" id="KW-1185">Reference proteome</keyword>
<reference evidence="9 10" key="1">
    <citation type="submission" date="2023-04" db="EMBL/GenBank/DDBJ databases">
        <authorList>
            <person name="Hsu D."/>
        </authorList>
    </citation>
    <scope>NUCLEOTIDE SEQUENCE [LARGE SCALE GENOMIC DNA]</scope>
    <source>
        <strain evidence="9 10">MK1</strain>
    </source>
</reference>
<keyword evidence="5" id="KW-0804">Transcription</keyword>
<dbReference type="PROSITE" id="PS00675">
    <property type="entry name" value="SIGMA54_INTERACT_1"/>
    <property type="match status" value="1"/>
</dbReference>
<feature type="domain" description="PAS" evidence="8">
    <location>
        <begin position="122"/>
        <end position="174"/>
    </location>
</feature>
<organism evidence="9 10">
    <name type="scientific">Metallumcola ferriviriculae</name>
    <dbReference type="NCBI Taxonomy" id="3039180"/>
    <lineage>
        <taxon>Bacteria</taxon>
        <taxon>Bacillati</taxon>
        <taxon>Bacillota</taxon>
        <taxon>Clostridia</taxon>
        <taxon>Neomoorellales</taxon>
        <taxon>Desulfitibacteraceae</taxon>
        <taxon>Metallumcola</taxon>
    </lineage>
</organism>
<proteinExistence type="predicted"/>
<evidence type="ECO:0000256" key="1">
    <source>
        <dbReference type="ARBA" id="ARBA00022741"/>
    </source>
</evidence>
<gene>
    <name evidence="9" type="ORF">MFMK1_002440</name>
</gene>
<dbReference type="Gene3D" id="1.10.10.60">
    <property type="entry name" value="Homeodomain-like"/>
    <property type="match status" value="1"/>
</dbReference>
<accession>A0AAU0UTK2</accession>
<dbReference type="InterPro" id="IPR027417">
    <property type="entry name" value="P-loop_NTPase"/>
</dbReference>
<dbReference type="GO" id="GO:0005524">
    <property type="term" value="F:ATP binding"/>
    <property type="evidence" value="ECO:0007669"/>
    <property type="project" value="UniProtKB-KW"/>
</dbReference>
<feature type="coiled-coil region" evidence="6">
    <location>
        <begin position="228"/>
        <end position="255"/>
    </location>
</feature>
<dbReference type="FunFam" id="3.40.50.300:FF:000006">
    <property type="entry name" value="DNA-binding transcriptional regulator NtrC"/>
    <property type="match status" value="1"/>
</dbReference>
<dbReference type="KEGG" id="dbc:MFMK1_002440"/>
<dbReference type="NCBIfam" id="TIGR00229">
    <property type="entry name" value="sensory_box"/>
    <property type="match status" value="2"/>
</dbReference>
<dbReference type="Pfam" id="PF00989">
    <property type="entry name" value="PAS"/>
    <property type="match status" value="1"/>
</dbReference>
<dbReference type="PRINTS" id="PR01590">
    <property type="entry name" value="HTHFIS"/>
</dbReference>
<dbReference type="PANTHER" id="PTHR32071:SF57">
    <property type="entry name" value="C4-DICARBOXYLATE TRANSPORT TRANSCRIPTIONAL REGULATORY PROTEIN DCTD"/>
    <property type="match status" value="1"/>
</dbReference>
<dbReference type="Proteomes" id="UP001329915">
    <property type="component" value="Chromosome"/>
</dbReference>
<protein>
    <submittedName>
        <fullName evidence="9">Sigma 54-interacting transcriptional regulator</fullName>
    </submittedName>
</protein>
<evidence type="ECO:0000256" key="2">
    <source>
        <dbReference type="ARBA" id="ARBA00022840"/>
    </source>
</evidence>
<dbReference type="PROSITE" id="PS50112">
    <property type="entry name" value="PAS"/>
    <property type="match status" value="1"/>
</dbReference>
<dbReference type="Pfam" id="PF25601">
    <property type="entry name" value="AAA_lid_14"/>
    <property type="match status" value="1"/>
</dbReference>
<dbReference type="PROSITE" id="PS50045">
    <property type="entry name" value="SIGMA54_INTERACT_4"/>
    <property type="match status" value="1"/>
</dbReference>
<dbReference type="RefSeq" id="WP_366922012.1">
    <property type="nucleotide sequence ID" value="NZ_CP121694.1"/>
</dbReference>
<dbReference type="SMART" id="SM00091">
    <property type="entry name" value="PAS"/>
    <property type="match status" value="2"/>
</dbReference>
<dbReference type="CDD" id="cd00130">
    <property type="entry name" value="PAS"/>
    <property type="match status" value="2"/>
</dbReference>
<evidence type="ECO:0000259" key="8">
    <source>
        <dbReference type="PROSITE" id="PS50112"/>
    </source>
</evidence>
<evidence type="ECO:0000256" key="5">
    <source>
        <dbReference type="ARBA" id="ARBA00023163"/>
    </source>
</evidence>
<keyword evidence="1" id="KW-0547">Nucleotide-binding</keyword>
<dbReference type="Pfam" id="PF00158">
    <property type="entry name" value="Sigma54_activat"/>
    <property type="match status" value="1"/>
</dbReference>
<dbReference type="Gene3D" id="3.30.450.20">
    <property type="entry name" value="PAS domain"/>
    <property type="match status" value="2"/>
</dbReference>
<dbReference type="Pfam" id="PF08448">
    <property type="entry name" value="PAS_4"/>
    <property type="match status" value="1"/>
</dbReference>
<dbReference type="InterPro" id="IPR058031">
    <property type="entry name" value="AAA_lid_NorR"/>
</dbReference>
<dbReference type="GO" id="GO:0006355">
    <property type="term" value="P:regulation of DNA-templated transcription"/>
    <property type="evidence" value="ECO:0007669"/>
    <property type="project" value="InterPro"/>
</dbReference>
<dbReference type="InterPro" id="IPR025943">
    <property type="entry name" value="Sigma_54_int_dom_ATP-bd_2"/>
</dbReference>
<keyword evidence="6" id="KW-0175">Coiled coil</keyword>
<dbReference type="InterPro" id="IPR025662">
    <property type="entry name" value="Sigma_54_int_dom_ATP-bd_1"/>
</dbReference>
<dbReference type="PROSITE" id="PS00688">
    <property type="entry name" value="SIGMA54_INTERACT_3"/>
    <property type="match status" value="1"/>
</dbReference>
<evidence type="ECO:0000256" key="3">
    <source>
        <dbReference type="ARBA" id="ARBA00023015"/>
    </source>
</evidence>
<dbReference type="PANTHER" id="PTHR32071">
    <property type="entry name" value="TRANSCRIPTIONAL REGULATORY PROTEIN"/>
    <property type="match status" value="1"/>
</dbReference>
<dbReference type="InterPro" id="IPR013767">
    <property type="entry name" value="PAS_fold"/>
</dbReference>
<dbReference type="InterPro" id="IPR000014">
    <property type="entry name" value="PAS"/>
</dbReference>
<dbReference type="EMBL" id="CP121694">
    <property type="protein sequence ID" value="WRO22603.1"/>
    <property type="molecule type" value="Genomic_DNA"/>
</dbReference>
<evidence type="ECO:0000313" key="9">
    <source>
        <dbReference type="EMBL" id="WRO22603.1"/>
    </source>
</evidence>
<dbReference type="InterPro" id="IPR035965">
    <property type="entry name" value="PAS-like_dom_sf"/>
</dbReference>
<keyword evidence="2" id="KW-0067">ATP-binding</keyword>
<dbReference type="CDD" id="cd00009">
    <property type="entry name" value="AAA"/>
    <property type="match status" value="1"/>
</dbReference>
<dbReference type="InterPro" id="IPR002197">
    <property type="entry name" value="HTH_Fis"/>
</dbReference>
<evidence type="ECO:0000259" key="7">
    <source>
        <dbReference type="PROSITE" id="PS50045"/>
    </source>
</evidence>
<dbReference type="Gene3D" id="1.10.8.60">
    <property type="match status" value="1"/>
</dbReference>
<dbReference type="SUPFAM" id="SSF52540">
    <property type="entry name" value="P-loop containing nucleoside triphosphate hydrolases"/>
    <property type="match status" value="1"/>
</dbReference>
<dbReference type="GO" id="GO:0043565">
    <property type="term" value="F:sequence-specific DNA binding"/>
    <property type="evidence" value="ECO:0007669"/>
    <property type="project" value="InterPro"/>
</dbReference>
<sequence>MPGTRSFQFEAALNATYNAIIVINEDCKVIFSNQAAGEIINVSAETMLGKHIKDVVPNTQLDQVVVDGRPRLHNRLTIGERYVITNRTPILRDGKIVGAVAVFQDITELQKALQELHTTRDMLAMLETGLEHVSDGIVMVDKNGCITMMTDAYARFLGLDHDEVMGRHITQVIENTRMHIVLNTGKAEIGEIQRIKGRDTVVMRIPIKNNGEVIGGIGQVMFQDISDLKKLAQRLHLAETKLEYYQQEYKRWQQSRYNFSNIAGESPQLALAKELARRVSKSPSTVLIQGESGTGKELIAHAIHGASPRKDQAFIRVNCAAIPKDLLEAELFGYVEGAFTGAKKGGKLGKIKLAHKGTIFLDEVGDMPIEMQMKLLRVLQEREVEKLGGNEIEKVDIRVIAATNKDLQQMVVEGEYRKDLYYRLNVVNIFMPPLREHPQDIPILAGELIDKLNIDLGTAVTGVSPEVETLLLSYHWPGNVRELENVLERAMNVIEGSVIELKDLPIYLQDYELTGSPQAAADTLEKELELAEKRAIKRALKHAEGNKIKAAKILNIHRATLYRKLEKYQLDA</sequence>
<name>A0AAU0UTK2_9FIRM</name>
<dbReference type="SMART" id="SM00382">
    <property type="entry name" value="AAA"/>
    <property type="match status" value="1"/>
</dbReference>
<dbReference type="SUPFAM" id="SSF46689">
    <property type="entry name" value="Homeodomain-like"/>
    <property type="match status" value="1"/>
</dbReference>
<dbReference type="Gene3D" id="3.40.50.300">
    <property type="entry name" value="P-loop containing nucleotide triphosphate hydrolases"/>
    <property type="match status" value="1"/>
</dbReference>
<keyword evidence="3" id="KW-0805">Transcription regulation</keyword>
<dbReference type="InterPro" id="IPR009057">
    <property type="entry name" value="Homeodomain-like_sf"/>
</dbReference>
<feature type="domain" description="Sigma-54 factor interaction" evidence="7">
    <location>
        <begin position="262"/>
        <end position="492"/>
    </location>
</feature>
<dbReference type="InterPro" id="IPR003593">
    <property type="entry name" value="AAA+_ATPase"/>
</dbReference>
<keyword evidence="4" id="KW-0238">DNA-binding</keyword>
<dbReference type="InterPro" id="IPR025944">
    <property type="entry name" value="Sigma_54_int_dom_CS"/>
</dbReference>
<evidence type="ECO:0000313" key="10">
    <source>
        <dbReference type="Proteomes" id="UP001329915"/>
    </source>
</evidence>
<dbReference type="InterPro" id="IPR002078">
    <property type="entry name" value="Sigma_54_int"/>
</dbReference>
<dbReference type="SUPFAM" id="SSF55785">
    <property type="entry name" value="PYP-like sensor domain (PAS domain)"/>
    <property type="match status" value="2"/>
</dbReference>
<dbReference type="InterPro" id="IPR013656">
    <property type="entry name" value="PAS_4"/>
</dbReference>